<reference evidence="2" key="1">
    <citation type="submission" date="2017-09" db="EMBL/GenBank/DDBJ databases">
        <title>Depth-based differentiation of microbial function through sediment-hosted aquifers and enrichment of novel symbionts in the deep terrestrial subsurface.</title>
        <authorList>
            <person name="Probst A.J."/>
            <person name="Ladd B."/>
            <person name="Jarett J.K."/>
            <person name="Geller-Mcgrath D.E."/>
            <person name="Sieber C.M.K."/>
            <person name="Emerson J.B."/>
            <person name="Anantharaman K."/>
            <person name="Thomas B.C."/>
            <person name="Malmstrom R."/>
            <person name="Stieglmeier M."/>
            <person name="Klingl A."/>
            <person name="Woyke T."/>
            <person name="Ryan C.M."/>
            <person name="Banfield J.F."/>
        </authorList>
    </citation>
    <scope>NUCLEOTIDE SEQUENCE [LARGE SCALE GENOMIC DNA]</scope>
</reference>
<sequence>AILMDKNMINDNTKCSITNDIIKIAIKSTSEECELIRDDGQFFKAIAEALWIDEEDVREIINIDK</sequence>
<gene>
    <name evidence="1" type="ORF">CO134_04020</name>
</gene>
<protein>
    <submittedName>
        <fullName evidence="1">Uncharacterized protein</fullName>
    </submittedName>
</protein>
<feature type="non-terminal residue" evidence="1">
    <location>
        <position position="1"/>
    </location>
</feature>
<comment type="caution">
    <text evidence="1">The sequence shown here is derived from an EMBL/GenBank/DDBJ whole genome shotgun (WGS) entry which is preliminary data.</text>
</comment>
<organism evidence="1 2">
    <name type="scientific">Candidatus Kuenenbacteria bacterium CG_4_9_14_3_um_filter_39_14</name>
    <dbReference type="NCBI Taxonomy" id="1974616"/>
    <lineage>
        <taxon>Bacteria</taxon>
        <taxon>Candidatus Kueneniibacteriota</taxon>
    </lineage>
</organism>
<accession>A0A2M7Z806</accession>
<evidence type="ECO:0000313" key="2">
    <source>
        <dbReference type="Proteomes" id="UP000229569"/>
    </source>
</evidence>
<dbReference type="AlphaFoldDB" id="A0A2M7Z806"/>
<dbReference type="Proteomes" id="UP000229569">
    <property type="component" value="Unassembled WGS sequence"/>
</dbReference>
<proteinExistence type="predicted"/>
<dbReference type="EMBL" id="PFVG01000111">
    <property type="protein sequence ID" value="PJA91691.1"/>
    <property type="molecule type" value="Genomic_DNA"/>
</dbReference>
<evidence type="ECO:0000313" key="1">
    <source>
        <dbReference type="EMBL" id="PJA91691.1"/>
    </source>
</evidence>
<name>A0A2M7Z806_9BACT</name>